<keyword evidence="10" id="KW-1185">Reference proteome</keyword>
<dbReference type="AlphaFoldDB" id="A0A8J6CWE3"/>
<keyword evidence="7" id="KW-0379">Hydroxylation</keyword>
<dbReference type="Proteomes" id="UP000701853">
    <property type="component" value="Chromosome 9"/>
</dbReference>
<proteinExistence type="inferred from homology"/>
<dbReference type="GO" id="GO:0030154">
    <property type="term" value="P:cell differentiation"/>
    <property type="evidence" value="ECO:0007669"/>
    <property type="project" value="UniProtKB-KW"/>
</dbReference>
<keyword evidence="5" id="KW-0221">Differentiation</keyword>
<evidence type="ECO:0000256" key="2">
    <source>
        <dbReference type="ARBA" id="ARBA00005416"/>
    </source>
</evidence>
<sequence>MTWIYPYKYQQLLPISLISSSTTTTTSSSLTMARLSFLAAFFVVLLMSSSQAQSLVQKKISSRLLLRELGYDRNKLEHYRQVFALKADSDRVSPGGPDHEHHAHPPRMP</sequence>
<dbReference type="PANTHER" id="PTHR36016:SF1">
    <property type="entry name" value="CLAVATA3_ESR (CLE)-RELATED PROTEIN 5-RELATED"/>
    <property type="match status" value="1"/>
</dbReference>
<reference evidence="9 10" key="1">
    <citation type="journal article" date="2021" name="bioRxiv">
        <title>The Gossypium anomalum genome as a resource for cotton improvement and evolutionary analysis of hybrid incompatibility.</title>
        <authorList>
            <person name="Grover C.E."/>
            <person name="Yuan D."/>
            <person name="Arick M.A."/>
            <person name="Miller E.R."/>
            <person name="Hu G."/>
            <person name="Peterson D.G."/>
            <person name="Wendel J.F."/>
            <person name="Udall J.A."/>
        </authorList>
    </citation>
    <scope>NUCLEOTIDE SEQUENCE [LARGE SCALE GENOMIC DNA]</scope>
    <source>
        <strain evidence="9">JFW-Udall</strain>
        <tissue evidence="9">Leaf</tissue>
    </source>
</reference>
<feature type="compositionally biased region" description="Basic and acidic residues" evidence="8">
    <location>
        <begin position="87"/>
        <end position="103"/>
    </location>
</feature>
<evidence type="ECO:0000313" key="9">
    <source>
        <dbReference type="EMBL" id="KAG8482438.1"/>
    </source>
</evidence>
<protein>
    <submittedName>
        <fullName evidence="9">Uncharacterized protein</fullName>
    </submittedName>
</protein>
<evidence type="ECO:0000313" key="10">
    <source>
        <dbReference type="Proteomes" id="UP000701853"/>
    </source>
</evidence>
<evidence type="ECO:0000256" key="7">
    <source>
        <dbReference type="ARBA" id="ARBA00023278"/>
    </source>
</evidence>
<evidence type="ECO:0000256" key="4">
    <source>
        <dbReference type="ARBA" id="ARBA00022729"/>
    </source>
</evidence>
<dbReference type="OrthoDB" id="1406315at2759"/>
<comment type="caution">
    <text evidence="9">The sequence shown here is derived from an EMBL/GenBank/DDBJ whole genome shotgun (WGS) entry which is preliminary data.</text>
</comment>
<name>A0A8J6CWE3_9ROSI</name>
<keyword evidence="6" id="KW-0325">Glycoprotein</keyword>
<comment type="subcellular location">
    <subcellularLocation>
        <location evidence="1">Secreted</location>
        <location evidence="1">Extracellular space</location>
    </subcellularLocation>
</comment>
<evidence type="ECO:0000256" key="1">
    <source>
        <dbReference type="ARBA" id="ARBA00004239"/>
    </source>
</evidence>
<evidence type="ECO:0000256" key="6">
    <source>
        <dbReference type="ARBA" id="ARBA00023180"/>
    </source>
</evidence>
<dbReference type="EMBL" id="JAHUZN010000009">
    <property type="protein sequence ID" value="KAG8482438.1"/>
    <property type="molecule type" value="Genomic_DNA"/>
</dbReference>
<comment type="similarity">
    <text evidence="2">Belongs to the CLV3/ESR signal peptide family.</text>
</comment>
<evidence type="ECO:0000256" key="5">
    <source>
        <dbReference type="ARBA" id="ARBA00022782"/>
    </source>
</evidence>
<accession>A0A8J6CWE3</accession>
<organism evidence="9 10">
    <name type="scientific">Gossypium anomalum</name>
    <dbReference type="NCBI Taxonomy" id="47600"/>
    <lineage>
        <taxon>Eukaryota</taxon>
        <taxon>Viridiplantae</taxon>
        <taxon>Streptophyta</taxon>
        <taxon>Embryophyta</taxon>
        <taxon>Tracheophyta</taxon>
        <taxon>Spermatophyta</taxon>
        <taxon>Magnoliopsida</taxon>
        <taxon>eudicotyledons</taxon>
        <taxon>Gunneridae</taxon>
        <taxon>Pentapetalae</taxon>
        <taxon>rosids</taxon>
        <taxon>malvids</taxon>
        <taxon>Malvales</taxon>
        <taxon>Malvaceae</taxon>
        <taxon>Malvoideae</taxon>
        <taxon>Gossypium</taxon>
    </lineage>
</organism>
<evidence type="ECO:0000256" key="8">
    <source>
        <dbReference type="SAM" id="MobiDB-lite"/>
    </source>
</evidence>
<keyword evidence="3" id="KW-0964">Secreted</keyword>
<feature type="region of interest" description="Disordered" evidence="8">
    <location>
        <begin position="87"/>
        <end position="109"/>
    </location>
</feature>
<dbReference type="InterPro" id="IPR039617">
    <property type="entry name" value="CLAVATA3-CLE"/>
</dbReference>
<gene>
    <name evidence="9" type="ORF">CXB51_024230</name>
</gene>
<keyword evidence="4" id="KW-0732">Signal</keyword>
<dbReference type="PANTHER" id="PTHR36016">
    <property type="entry name" value="CLAVATA3/ESR (CLE)-RELATED PROTEIN 7"/>
    <property type="match status" value="1"/>
</dbReference>
<dbReference type="GO" id="GO:0005576">
    <property type="term" value="C:extracellular region"/>
    <property type="evidence" value="ECO:0007669"/>
    <property type="project" value="UniProtKB-SubCell"/>
</dbReference>
<evidence type="ECO:0000256" key="3">
    <source>
        <dbReference type="ARBA" id="ARBA00022525"/>
    </source>
</evidence>